<comment type="caution">
    <text evidence="1">The sequence shown here is derived from an EMBL/GenBank/DDBJ whole genome shotgun (WGS) entry which is preliminary data.</text>
</comment>
<name>A0A225DEZ2_9BACT</name>
<reference evidence="2" key="1">
    <citation type="submission" date="2017-06" db="EMBL/GenBank/DDBJ databases">
        <title>Genome analysis of Fimbriiglobus ruber SP5, the first member of the order Planctomycetales with confirmed chitinolytic capability.</title>
        <authorList>
            <person name="Ravin N.V."/>
            <person name="Rakitin A.L."/>
            <person name="Ivanova A.A."/>
            <person name="Beletsky A.V."/>
            <person name="Kulichevskaya I.S."/>
            <person name="Mardanov A.V."/>
            <person name="Dedysh S.N."/>
        </authorList>
    </citation>
    <scope>NUCLEOTIDE SEQUENCE [LARGE SCALE GENOMIC DNA]</scope>
    <source>
        <strain evidence="2">SP5</strain>
    </source>
</reference>
<evidence type="ECO:0000313" key="2">
    <source>
        <dbReference type="Proteomes" id="UP000214646"/>
    </source>
</evidence>
<gene>
    <name evidence="1" type="ORF">FRUB_08469</name>
</gene>
<protein>
    <recommendedName>
        <fullName evidence="3">SAM-dependent methyltransferase</fullName>
    </recommendedName>
</protein>
<evidence type="ECO:0008006" key="3">
    <source>
        <dbReference type="Google" id="ProtNLM"/>
    </source>
</evidence>
<dbReference type="AlphaFoldDB" id="A0A225DEZ2"/>
<proteinExistence type="predicted"/>
<dbReference type="Pfam" id="PF10294">
    <property type="entry name" value="Methyltransf_16"/>
    <property type="match status" value="1"/>
</dbReference>
<dbReference type="EMBL" id="NIDE01000017">
    <property type="protein sequence ID" value="OWK35906.1"/>
    <property type="molecule type" value="Genomic_DNA"/>
</dbReference>
<sequence>MAAVKERERELVIVEGTTFKLDRPGGHDLLFDHPAVRAAYAADSYIPYWSELWPAARMLAKAILREPWDEYPKPSDGKLEALEVGCGLGLAGIAALKRGLRVTFSDIDQLAVRFATENARLNGFRDFTTMAIDLRCPPPDVRFPVIIGSDLLYEPRMVDPVVNFISTTLAPGGVCLIADPDRESARPFRWAIQNAGLTTECAFARAGEPGGERTKGTVYRITHCTT</sequence>
<dbReference type="InterPro" id="IPR029063">
    <property type="entry name" value="SAM-dependent_MTases_sf"/>
</dbReference>
<keyword evidence="2" id="KW-1185">Reference proteome</keyword>
<accession>A0A225DEZ2</accession>
<dbReference type="Gene3D" id="3.40.50.150">
    <property type="entry name" value="Vaccinia Virus protein VP39"/>
    <property type="match status" value="1"/>
</dbReference>
<dbReference type="SUPFAM" id="SSF53335">
    <property type="entry name" value="S-adenosyl-L-methionine-dependent methyltransferases"/>
    <property type="match status" value="1"/>
</dbReference>
<organism evidence="1 2">
    <name type="scientific">Fimbriiglobus ruber</name>
    <dbReference type="NCBI Taxonomy" id="1908690"/>
    <lineage>
        <taxon>Bacteria</taxon>
        <taxon>Pseudomonadati</taxon>
        <taxon>Planctomycetota</taxon>
        <taxon>Planctomycetia</taxon>
        <taxon>Gemmatales</taxon>
        <taxon>Gemmataceae</taxon>
        <taxon>Fimbriiglobus</taxon>
    </lineage>
</organism>
<dbReference type="InterPro" id="IPR019410">
    <property type="entry name" value="Methyltransf_16"/>
</dbReference>
<dbReference type="CDD" id="cd02440">
    <property type="entry name" value="AdoMet_MTases"/>
    <property type="match status" value="1"/>
</dbReference>
<evidence type="ECO:0000313" key="1">
    <source>
        <dbReference type="EMBL" id="OWK35906.1"/>
    </source>
</evidence>
<dbReference type="PANTHER" id="PTHR14614">
    <property type="entry name" value="HEPATOCELLULAR CARCINOMA-ASSOCIATED ANTIGEN"/>
    <property type="match status" value="1"/>
</dbReference>
<dbReference type="Proteomes" id="UP000214646">
    <property type="component" value="Unassembled WGS sequence"/>
</dbReference>